<dbReference type="EMBL" id="JAUJEB010000007">
    <property type="protein sequence ID" value="MDN5215632.1"/>
    <property type="molecule type" value="Genomic_DNA"/>
</dbReference>
<evidence type="ECO:0000313" key="9">
    <source>
        <dbReference type="EMBL" id="MDN5215632.1"/>
    </source>
</evidence>
<dbReference type="SMART" id="SM00631">
    <property type="entry name" value="Zn_pept"/>
    <property type="match status" value="1"/>
</dbReference>
<feature type="domain" description="Peptidase M14" evidence="8">
    <location>
        <begin position="40"/>
        <end position="368"/>
    </location>
</feature>
<protein>
    <submittedName>
        <fullName evidence="9">M14 family metallopeptidase</fullName>
    </submittedName>
</protein>
<gene>
    <name evidence="9" type="ORF">QQ020_26380</name>
</gene>
<comment type="caution">
    <text evidence="7">Lacks conserved residue(s) required for the propagation of feature annotation.</text>
</comment>
<dbReference type="InterPro" id="IPR029062">
    <property type="entry name" value="Class_I_gatase-like"/>
</dbReference>
<accession>A0ABT8LCZ1</accession>
<dbReference type="SUPFAM" id="SSF52317">
    <property type="entry name" value="Class I glutamine amidotransferase-like"/>
    <property type="match status" value="1"/>
</dbReference>
<keyword evidence="4" id="KW-0378">Hydrolase</keyword>
<evidence type="ECO:0000256" key="3">
    <source>
        <dbReference type="ARBA" id="ARBA00022670"/>
    </source>
</evidence>
<evidence type="ECO:0000256" key="4">
    <source>
        <dbReference type="ARBA" id="ARBA00022801"/>
    </source>
</evidence>
<dbReference type="PANTHER" id="PTHR11705:SF143">
    <property type="entry name" value="SLL0236 PROTEIN"/>
    <property type="match status" value="1"/>
</dbReference>
<evidence type="ECO:0000259" key="8">
    <source>
        <dbReference type="PROSITE" id="PS52035"/>
    </source>
</evidence>
<sequence>MIKVKSPGWICLLILGLSHLCVLGQLKTPDEYLGYELGTAFTRHHRAVDYFNYVAGEKSNVIVKSYGETYEKRPLILAFISSKQNIDNLEAIRKDNLRRSHLIEGNPGNDKIAIVWLSYNVHGDESVSTEAALTTLYALADGSDPESRQWLDNTVVILDPCSNPDGRDRYVNWYYQFGNQRYNPDPNSKEHHQPWIDGRTNHYLFDLNRDWAWLSQKESQYRIKEYNKWMPHVHVDFHEQGINSPYYFAPAAEPYHEVITDWQREFQVTIGKNHVKYFDRNGWLYFTKEVFDLLYPSYGDTYPTYNGAIGMTYEQGGSGEAGLGVITNEGDTLTLKERIAHHFTTGLSTIEVTAKNAGQVVDEFEQYFDNAVNNPESRYKTYVIKESNGEDKLFALRQFLESHGISYGHVKTSKSYQGFSYIRNGRESFVTGKGDLIISAYQPKSRLLKSLFEPEPKLSDSVTYDITAWAIPYSFGLHAYATNEKIVPTVAQSPQNSNETPAPERNTYAYVARWNSLEDVKWLSHLLQKGVKVRFASESFNLNNENFQAGSLIITRRGNENLGQEFGQLVLETAATHNRTVHVFKTGFVSKGKDFGSNTVSYIRIPKVAVLSGRGVSPLAFGEVWHFFDQQIDFPITVLDSDYFDEVDLSKYDVLILPDGNYGGMIDDAKREELKNWVKFGGRLILMENALSHFADKKQFGLKRYNSNKEKDRLKSENDPLRKIKKFRDQEREAIKDAIFGSVFKTRLDNSHPLAFGYPEHYFTLKRSGERFSYLTNGWNVSIIEDKNNLVSGFSGANALKRIEKSLVFGVEDSGEGNIIYMIDNPLFRSFWHSGKLLFSNAVFLVGQ</sequence>
<evidence type="ECO:0000256" key="7">
    <source>
        <dbReference type="PROSITE-ProRule" id="PRU01379"/>
    </source>
</evidence>
<keyword evidence="3" id="KW-0645">Protease</keyword>
<evidence type="ECO:0000256" key="2">
    <source>
        <dbReference type="ARBA" id="ARBA00005988"/>
    </source>
</evidence>
<dbReference type="SUPFAM" id="SSF53187">
    <property type="entry name" value="Zn-dependent exopeptidases"/>
    <property type="match status" value="1"/>
</dbReference>
<evidence type="ECO:0000256" key="5">
    <source>
        <dbReference type="ARBA" id="ARBA00022833"/>
    </source>
</evidence>
<evidence type="ECO:0000256" key="1">
    <source>
        <dbReference type="ARBA" id="ARBA00001947"/>
    </source>
</evidence>
<comment type="similarity">
    <text evidence="2 7">Belongs to the peptidase M14 family.</text>
</comment>
<reference evidence="9" key="1">
    <citation type="submission" date="2023-06" db="EMBL/GenBank/DDBJ databases">
        <title>Genomic of Agaribacillus aureum.</title>
        <authorList>
            <person name="Wang G."/>
        </authorList>
    </citation>
    <scope>NUCLEOTIDE SEQUENCE</scope>
    <source>
        <strain evidence="9">BMA12</strain>
    </source>
</reference>
<proteinExistence type="inferred from homology"/>
<dbReference type="PROSITE" id="PS52035">
    <property type="entry name" value="PEPTIDASE_M14"/>
    <property type="match status" value="1"/>
</dbReference>
<dbReference type="Proteomes" id="UP001172083">
    <property type="component" value="Unassembled WGS sequence"/>
</dbReference>
<dbReference type="InterPro" id="IPR000834">
    <property type="entry name" value="Peptidase_M14"/>
</dbReference>
<dbReference type="RefSeq" id="WP_346760970.1">
    <property type="nucleotide sequence ID" value="NZ_JAUJEB010000007.1"/>
</dbReference>
<keyword evidence="10" id="KW-1185">Reference proteome</keyword>
<dbReference type="CDD" id="cd03143">
    <property type="entry name" value="A4_beta-galactosidase_middle_domain"/>
    <property type="match status" value="1"/>
</dbReference>
<dbReference type="Gene3D" id="3.40.50.880">
    <property type="match status" value="1"/>
</dbReference>
<comment type="caution">
    <text evidence="9">The sequence shown here is derived from an EMBL/GenBank/DDBJ whole genome shotgun (WGS) entry which is preliminary data.</text>
</comment>
<dbReference type="Pfam" id="PF00246">
    <property type="entry name" value="Peptidase_M14"/>
    <property type="match status" value="1"/>
</dbReference>
<evidence type="ECO:0000313" key="10">
    <source>
        <dbReference type="Proteomes" id="UP001172083"/>
    </source>
</evidence>
<dbReference type="CDD" id="cd06238">
    <property type="entry name" value="M14-like"/>
    <property type="match status" value="1"/>
</dbReference>
<name>A0ABT8LCZ1_9BACT</name>
<comment type="cofactor">
    <cofactor evidence="1">
        <name>Zn(2+)</name>
        <dbReference type="ChEBI" id="CHEBI:29105"/>
    </cofactor>
</comment>
<dbReference type="Gene3D" id="3.40.630.10">
    <property type="entry name" value="Zn peptidases"/>
    <property type="match status" value="1"/>
</dbReference>
<keyword evidence="6" id="KW-0482">Metalloprotease</keyword>
<evidence type="ECO:0000256" key="6">
    <source>
        <dbReference type="ARBA" id="ARBA00023049"/>
    </source>
</evidence>
<organism evidence="9 10">
    <name type="scientific">Agaribacillus aureus</name>
    <dbReference type="NCBI Taxonomy" id="3051825"/>
    <lineage>
        <taxon>Bacteria</taxon>
        <taxon>Pseudomonadati</taxon>
        <taxon>Bacteroidota</taxon>
        <taxon>Cytophagia</taxon>
        <taxon>Cytophagales</taxon>
        <taxon>Splendidivirgaceae</taxon>
        <taxon>Agaribacillus</taxon>
    </lineage>
</organism>
<dbReference type="PANTHER" id="PTHR11705">
    <property type="entry name" value="PROTEASE FAMILY M14 CARBOXYPEPTIDASE A,B"/>
    <property type="match status" value="1"/>
</dbReference>
<keyword evidence="5" id="KW-0862">Zinc</keyword>